<evidence type="ECO:0000313" key="2">
    <source>
        <dbReference type="Proteomes" id="UP000831701"/>
    </source>
</evidence>
<accession>A0ACB8VRD5</accession>
<gene>
    <name evidence="1" type="ORF">L3Q82_003074</name>
</gene>
<organism evidence="1 2">
    <name type="scientific">Scortum barcoo</name>
    <name type="common">barcoo grunter</name>
    <dbReference type="NCBI Taxonomy" id="214431"/>
    <lineage>
        <taxon>Eukaryota</taxon>
        <taxon>Metazoa</taxon>
        <taxon>Chordata</taxon>
        <taxon>Craniata</taxon>
        <taxon>Vertebrata</taxon>
        <taxon>Euteleostomi</taxon>
        <taxon>Actinopterygii</taxon>
        <taxon>Neopterygii</taxon>
        <taxon>Teleostei</taxon>
        <taxon>Neoteleostei</taxon>
        <taxon>Acanthomorphata</taxon>
        <taxon>Eupercaria</taxon>
        <taxon>Centrarchiformes</taxon>
        <taxon>Terapontoidei</taxon>
        <taxon>Terapontidae</taxon>
        <taxon>Scortum</taxon>
    </lineage>
</organism>
<protein>
    <submittedName>
        <fullName evidence="1">Uncharacterized protein</fullName>
    </submittedName>
</protein>
<proteinExistence type="predicted"/>
<evidence type="ECO:0000313" key="1">
    <source>
        <dbReference type="EMBL" id="KAI3358064.1"/>
    </source>
</evidence>
<reference evidence="1" key="1">
    <citation type="submission" date="2022-04" db="EMBL/GenBank/DDBJ databases">
        <title>Jade perch genome.</title>
        <authorList>
            <person name="Chao B."/>
        </authorList>
    </citation>
    <scope>NUCLEOTIDE SEQUENCE</scope>
    <source>
        <strain evidence="1">CB-2022</strain>
    </source>
</reference>
<dbReference type="EMBL" id="CM041548">
    <property type="protein sequence ID" value="KAI3358064.1"/>
    <property type="molecule type" value="Genomic_DNA"/>
</dbReference>
<sequence length="75" mass="8774">MKFENQLQQLIEQHRTLQAVFTPERLPDEVKSAENTKSQLLSAEQMKLVQLHRLDEELEEVKKRRQLGTTAGETQ</sequence>
<dbReference type="Proteomes" id="UP000831701">
    <property type="component" value="Chromosome 18"/>
</dbReference>
<name>A0ACB8VRD5_9TELE</name>
<comment type="caution">
    <text evidence="1">The sequence shown here is derived from an EMBL/GenBank/DDBJ whole genome shotgun (WGS) entry which is preliminary data.</text>
</comment>
<keyword evidence="2" id="KW-1185">Reference proteome</keyword>